<dbReference type="Pfam" id="PF12840">
    <property type="entry name" value="HTH_20"/>
    <property type="match status" value="1"/>
</dbReference>
<dbReference type="SUPFAM" id="SSF46785">
    <property type="entry name" value="Winged helix' DNA-binding domain"/>
    <property type="match status" value="1"/>
</dbReference>
<dbReference type="Gene3D" id="1.10.10.10">
    <property type="entry name" value="Winged helix-like DNA-binding domain superfamily/Winged helix DNA-binding domain"/>
    <property type="match status" value="1"/>
</dbReference>
<reference evidence="3" key="1">
    <citation type="submission" date="2016-10" db="EMBL/GenBank/DDBJ databases">
        <authorList>
            <person name="Varghese N."/>
            <person name="Submissions S."/>
        </authorList>
    </citation>
    <scope>NUCLEOTIDE SEQUENCE [LARGE SCALE GENOMIC DNA]</scope>
    <source>
        <strain evidence="3">DSM 43163</strain>
    </source>
</reference>
<evidence type="ECO:0000313" key="2">
    <source>
        <dbReference type="EMBL" id="SEG94308.1"/>
    </source>
</evidence>
<dbReference type="InterPro" id="IPR052543">
    <property type="entry name" value="HTH_Metal-responsive_Reg"/>
</dbReference>
<dbReference type="CDD" id="cd00090">
    <property type="entry name" value="HTH_ARSR"/>
    <property type="match status" value="1"/>
</dbReference>
<dbReference type="GO" id="GO:0010288">
    <property type="term" value="P:response to lead ion"/>
    <property type="evidence" value="ECO:0007669"/>
    <property type="project" value="TreeGrafter"/>
</dbReference>
<dbReference type="InterPro" id="IPR001845">
    <property type="entry name" value="HTH_ArsR_DNA-bd_dom"/>
</dbReference>
<dbReference type="PANTHER" id="PTHR39168">
    <property type="entry name" value="TRANSCRIPTIONAL REGULATOR-RELATED"/>
    <property type="match status" value="1"/>
</dbReference>
<evidence type="ECO:0000259" key="1">
    <source>
        <dbReference type="PROSITE" id="PS50987"/>
    </source>
</evidence>
<keyword evidence="2" id="KW-0238">DNA-binding</keyword>
<dbReference type="PROSITE" id="PS50987">
    <property type="entry name" value="HTH_ARSR_2"/>
    <property type="match status" value="1"/>
</dbReference>
<organism evidence="2 3">
    <name type="scientific">Thermomonospora echinospora</name>
    <dbReference type="NCBI Taxonomy" id="1992"/>
    <lineage>
        <taxon>Bacteria</taxon>
        <taxon>Bacillati</taxon>
        <taxon>Actinomycetota</taxon>
        <taxon>Actinomycetes</taxon>
        <taxon>Streptosporangiales</taxon>
        <taxon>Thermomonosporaceae</taxon>
        <taxon>Thermomonospora</taxon>
    </lineage>
</organism>
<proteinExistence type="predicted"/>
<dbReference type="NCBIfam" id="NF033788">
    <property type="entry name" value="HTH_metalloreg"/>
    <property type="match status" value="1"/>
</dbReference>
<dbReference type="GO" id="GO:0046686">
    <property type="term" value="P:response to cadmium ion"/>
    <property type="evidence" value="ECO:0007669"/>
    <property type="project" value="TreeGrafter"/>
</dbReference>
<dbReference type="AlphaFoldDB" id="A0A1H6E914"/>
<dbReference type="Proteomes" id="UP000236723">
    <property type="component" value="Unassembled WGS sequence"/>
</dbReference>
<dbReference type="InterPro" id="IPR036388">
    <property type="entry name" value="WH-like_DNA-bd_sf"/>
</dbReference>
<dbReference type="InterPro" id="IPR036390">
    <property type="entry name" value="WH_DNA-bd_sf"/>
</dbReference>
<keyword evidence="3" id="KW-1185">Reference proteome</keyword>
<accession>A0A1H6E914</accession>
<sequence>MSPGELPVGIFRSATQGKISESRPLPQTGFARGPCRAAAGNASAQAEGCCAYCRGMTAVPERDIAPLAALLADRGRAAMLTALLDGRALPAGELARTAGVTAQTASGHLARLLEGGLVTAVRQGRHRYYRLAGPEVAQVIEALGRLGPPVEVRSLRQSRQARALRDARTCYDHLAGRLGVALFEALADRGLIEPEDDREHRLTPKGREVLVGLCVEVPEGGRRFAVACLDWTERRPHLGGALGAALTARLVELGWLERGRERRAMKITPSGRRGLLDTFGCLPPET</sequence>
<protein>
    <submittedName>
        <fullName evidence="2">DNA-binding transcriptional regulator, ArsR family</fullName>
    </submittedName>
</protein>
<dbReference type="PRINTS" id="PR00778">
    <property type="entry name" value="HTHARSR"/>
</dbReference>
<evidence type="ECO:0000313" key="3">
    <source>
        <dbReference type="Proteomes" id="UP000236723"/>
    </source>
</evidence>
<name>A0A1H6E914_9ACTN</name>
<dbReference type="SMART" id="SM00418">
    <property type="entry name" value="HTH_ARSR"/>
    <property type="match status" value="1"/>
</dbReference>
<dbReference type="PANTHER" id="PTHR39168:SF1">
    <property type="entry name" value="TRANSCRIPTIONAL REGULATORY PROTEIN"/>
    <property type="match status" value="1"/>
</dbReference>
<dbReference type="EMBL" id="FNVO01000046">
    <property type="protein sequence ID" value="SEG94308.1"/>
    <property type="molecule type" value="Genomic_DNA"/>
</dbReference>
<dbReference type="GO" id="GO:0097063">
    <property type="term" value="F:cadmium ion sensor activity"/>
    <property type="evidence" value="ECO:0007669"/>
    <property type="project" value="TreeGrafter"/>
</dbReference>
<dbReference type="InterPro" id="IPR011991">
    <property type="entry name" value="ArsR-like_HTH"/>
</dbReference>
<dbReference type="GO" id="GO:0032791">
    <property type="term" value="F:lead ion binding"/>
    <property type="evidence" value="ECO:0007669"/>
    <property type="project" value="TreeGrafter"/>
</dbReference>
<feature type="domain" description="HTH arsR-type" evidence="1">
    <location>
        <begin position="56"/>
        <end position="151"/>
    </location>
</feature>
<dbReference type="GO" id="GO:0003677">
    <property type="term" value="F:DNA binding"/>
    <property type="evidence" value="ECO:0007669"/>
    <property type="project" value="UniProtKB-KW"/>
</dbReference>
<dbReference type="GO" id="GO:0003700">
    <property type="term" value="F:DNA-binding transcription factor activity"/>
    <property type="evidence" value="ECO:0007669"/>
    <property type="project" value="InterPro"/>
</dbReference>
<gene>
    <name evidence="2" type="ORF">SAMN04489712_1464</name>
</gene>